<name>A0A2S5TD17_9GAMM</name>
<dbReference type="OrthoDB" id="9810154at2"/>
<evidence type="ECO:0000313" key="1">
    <source>
        <dbReference type="EMBL" id="PPE72865.1"/>
    </source>
</evidence>
<dbReference type="Proteomes" id="UP000238220">
    <property type="component" value="Unassembled WGS sequence"/>
</dbReference>
<keyword evidence="2" id="KW-1185">Reference proteome</keyword>
<dbReference type="PANTHER" id="PTHR47623">
    <property type="entry name" value="OS09G0287300 PROTEIN"/>
    <property type="match status" value="1"/>
</dbReference>
<dbReference type="CDD" id="cd07067">
    <property type="entry name" value="HP_PGM_like"/>
    <property type="match status" value="1"/>
</dbReference>
<evidence type="ECO:0000313" key="2">
    <source>
        <dbReference type="Proteomes" id="UP000238220"/>
    </source>
</evidence>
<dbReference type="EMBL" id="PSNW01000009">
    <property type="protein sequence ID" value="PPE72865.1"/>
    <property type="molecule type" value="Genomic_DNA"/>
</dbReference>
<proteinExistence type="predicted"/>
<gene>
    <name evidence="1" type="ORF">C3942_15680</name>
</gene>
<sequence length="168" mass="18715">MRLLSLVRHAKSSWDYEELSDFERPLNERGRRDAPLMAQRSLRLLGCPDRLVSSPALRAITTAHAFADAFGLGREEIQLQPRIYEATPATLVQILRQLDDADRHAMLFGHNPGFSQLAGLLAPCPFDEVPTCAVVQLALEIDQWRDAGPGLGKLRHYLFPKDGADQAS</sequence>
<dbReference type="Pfam" id="PF00300">
    <property type="entry name" value="His_Phos_1"/>
    <property type="match status" value="1"/>
</dbReference>
<comment type="caution">
    <text evidence="1">The sequence shown here is derived from an EMBL/GenBank/DDBJ whole genome shotgun (WGS) entry which is preliminary data.</text>
</comment>
<accession>A0A2S5TD17</accession>
<dbReference type="PANTHER" id="PTHR47623:SF1">
    <property type="entry name" value="OS09G0287300 PROTEIN"/>
    <property type="match status" value="1"/>
</dbReference>
<reference evidence="1 2" key="1">
    <citation type="submission" date="2018-02" db="EMBL/GenBank/DDBJ databases">
        <title>Genome sequencing of Solimonas sp. HR-BB.</title>
        <authorList>
            <person name="Lee Y."/>
            <person name="Jeon C.O."/>
        </authorList>
    </citation>
    <scope>NUCLEOTIDE SEQUENCE [LARGE SCALE GENOMIC DNA]</scope>
    <source>
        <strain evidence="1 2">HR-BB</strain>
    </source>
</reference>
<dbReference type="SUPFAM" id="SSF53254">
    <property type="entry name" value="Phosphoglycerate mutase-like"/>
    <property type="match status" value="1"/>
</dbReference>
<protein>
    <recommendedName>
        <fullName evidence="3">Phosphohistidine phosphatase</fullName>
    </recommendedName>
</protein>
<dbReference type="InterPro" id="IPR029033">
    <property type="entry name" value="His_PPase_superfam"/>
</dbReference>
<organism evidence="1 2">
    <name type="scientific">Solimonas fluminis</name>
    <dbReference type="NCBI Taxonomy" id="2086571"/>
    <lineage>
        <taxon>Bacteria</taxon>
        <taxon>Pseudomonadati</taxon>
        <taxon>Pseudomonadota</taxon>
        <taxon>Gammaproteobacteria</taxon>
        <taxon>Nevskiales</taxon>
        <taxon>Nevskiaceae</taxon>
        <taxon>Solimonas</taxon>
    </lineage>
</organism>
<dbReference type="AlphaFoldDB" id="A0A2S5TD17"/>
<dbReference type="InterPro" id="IPR013078">
    <property type="entry name" value="His_Pase_superF_clade-1"/>
</dbReference>
<dbReference type="Gene3D" id="3.40.50.1240">
    <property type="entry name" value="Phosphoglycerate mutase-like"/>
    <property type="match status" value="1"/>
</dbReference>
<dbReference type="RefSeq" id="WP_104231308.1">
    <property type="nucleotide sequence ID" value="NZ_PSNW01000009.1"/>
</dbReference>
<evidence type="ECO:0008006" key="3">
    <source>
        <dbReference type="Google" id="ProtNLM"/>
    </source>
</evidence>